<evidence type="ECO:0000313" key="5">
    <source>
        <dbReference type="Proteomes" id="UP000244005"/>
    </source>
</evidence>
<protein>
    <recommendedName>
        <fullName evidence="6">4Fe-4S ferredoxin-type domain-containing protein</fullName>
    </recommendedName>
</protein>
<evidence type="ECO:0000313" key="4">
    <source>
        <dbReference type="EMBL" id="PTQ49797.1"/>
    </source>
</evidence>
<dbReference type="OrthoDB" id="5421723at2759"/>
<evidence type="ECO:0000256" key="3">
    <source>
        <dbReference type="SAM" id="SignalP"/>
    </source>
</evidence>
<reference evidence="5" key="1">
    <citation type="journal article" date="2017" name="Cell">
        <title>Insights into land plant evolution garnered from the Marchantia polymorpha genome.</title>
        <authorList>
            <person name="Bowman J.L."/>
            <person name="Kohchi T."/>
            <person name="Yamato K.T."/>
            <person name="Jenkins J."/>
            <person name="Shu S."/>
            <person name="Ishizaki K."/>
            <person name="Yamaoka S."/>
            <person name="Nishihama R."/>
            <person name="Nakamura Y."/>
            <person name="Berger F."/>
            <person name="Adam C."/>
            <person name="Aki S.S."/>
            <person name="Althoff F."/>
            <person name="Araki T."/>
            <person name="Arteaga-Vazquez M.A."/>
            <person name="Balasubrmanian S."/>
            <person name="Barry K."/>
            <person name="Bauer D."/>
            <person name="Boehm C.R."/>
            <person name="Briginshaw L."/>
            <person name="Caballero-Perez J."/>
            <person name="Catarino B."/>
            <person name="Chen F."/>
            <person name="Chiyoda S."/>
            <person name="Chovatia M."/>
            <person name="Davies K.M."/>
            <person name="Delmans M."/>
            <person name="Demura T."/>
            <person name="Dierschke T."/>
            <person name="Dolan L."/>
            <person name="Dorantes-Acosta A.E."/>
            <person name="Eklund D.M."/>
            <person name="Florent S.N."/>
            <person name="Flores-Sandoval E."/>
            <person name="Fujiyama A."/>
            <person name="Fukuzawa H."/>
            <person name="Galik B."/>
            <person name="Grimanelli D."/>
            <person name="Grimwood J."/>
            <person name="Grossniklaus U."/>
            <person name="Hamada T."/>
            <person name="Haseloff J."/>
            <person name="Hetherington A.J."/>
            <person name="Higo A."/>
            <person name="Hirakawa Y."/>
            <person name="Hundley H.N."/>
            <person name="Ikeda Y."/>
            <person name="Inoue K."/>
            <person name="Inoue S.I."/>
            <person name="Ishida S."/>
            <person name="Jia Q."/>
            <person name="Kakita M."/>
            <person name="Kanazawa T."/>
            <person name="Kawai Y."/>
            <person name="Kawashima T."/>
            <person name="Kennedy M."/>
            <person name="Kinose K."/>
            <person name="Kinoshita T."/>
            <person name="Kohara Y."/>
            <person name="Koide E."/>
            <person name="Komatsu K."/>
            <person name="Kopischke S."/>
            <person name="Kubo M."/>
            <person name="Kyozuka J."/>
            <person name="Lagercrantz U."/>
            <person name="Lin S.S."/>
            <person name="Lindquist E."/>
            <person name="Lipzen A.M."/>
            <person name="Lu C.W."/>
            <person name="De Luna E."/>
            <person name="Martienssen R.A."/>
            <person name="Minamino N."/>
            <person name="Mizutani M."/>
            <person name="Mizutani M."/>
            <person name="Mochizuki N."/>
            <person name="Monte I."/>
            <person name="Mosher R."/>
            <person name="Nagasaki H."/>
            <person name="Nakagami H."/>
            <person name="Naramoto S."/>
            <person name="Nishitani K."/>
            <person name="Ohtani M."/>
            <person name="Okamoto T."/>
            <person name="Okumura M."/>
            <person name="Phillips J."/>
            <person name="Pollak B."/>
            <person name="Reinders A."/>
            <person name="Rovekamp M."/>
            <person name="Sano R."/>
            <person name="Sawa S."/>
            <person name="Schmid M.W."/>
            <person name="Shirakawa M."/>
            <person name="Solano R."/>
            <person name="Spunde A."/>
            <person name="Suetsugu N."/>
            <person name="Sugano S."/>
            <person name="Sugiyama A."/>
            <person name="Sun R."/>
            <person name="Suzuki Y."/>
            <person name="Takenaka M."/>
            <person name="Takezawa D."/>
            <person name="Tomogane H."/>
            <person name="Tsuzuki M."/>
            <person name="Ueda T."/>
            <person name="Umeda M."/>
            <person name="Ward J.M."/>
            <person name="Watanabe Y."/>
            <person name="Yazaki K."/>
            <person name="Yokoyama R."/>
            <person name="Yoshitake Y."/>
            <person name="Yotsui I."/>
            <person name="Zachgo S."/>
            <person name="Schmutz J."/>
        </authorList>
    </citation>
    <scope>NUCLEOTIDE SEQUENCE [LARGE SCALE GENOMIC DNA]</scope>
    <source>
        <strain evidence="5">Tak-1</strain>
    </source>
</reference>
<name>A0A2R6XUL1_MARPO</name>
<dbReference type="EMBL" id="KZ772674">
    <property type="protein sequence ID" value="PTQ49797.1"/>
    <property type="molecule type" value="Genomic_DNA"/>
</dbReference>
<accession>A0A2R6XUL1</accession>
<dbReference type="Pfam" id="PF04885">
    <property type="entry name" value="Stig1"/>
    <property type="match status" value="1"/>
</dbReference>
<gene>
    <name evidence="4" type="ORF">MARPO_0002s0248</name>
</gene>
<dbReference type="InterPro" id="IPR006969">
    <property type="entry name" value="Stig-like"/>
</dbReference>
<evidence type="ECO:0000256" key="1">
    <source>
        <dbReference type="ARBA" id="ARBA00006010"/>
    </source>
</evidence>
<dbReference type="PANTHER" id="PTHR33227:SF48">
    <property type="entry name" value="STIGMA-SPECIFIC STIG1-LIKE PROTEIN 4"/>
    <property type="match status" value="1"/>
</dbReference>
<feature type="signal peptide" evidence="3">
    <location>
        <begin position="1"/>
        <end position="21"/>
    </location>
</feature>
<dbReference type="Gramene" id="Mp1g26300.1">
    <property type="protein sequence ID" value="Mp1g26300.1.cds1"/>
    <property type="gene ID" value="Mp1g26300"/>
</dbReference>
<keyword evidence="5" id="KW-1185">Reference proteome</keyword>
<sequence>MERLLTILTLVTTIALELTLTAVPCAAAIAAVEPTTTPTPTRWKVSSYVMRSIQAQRNSDPHASSAALVNRHPRKHALHFGCFGAPGACDGAPGLSASTNASTCCNGFCKDVQFDSFNCGGCNRGCFFGASCCSSTCVDLLSDRLNCGRCGVTCSAGPCTFGLCNYG</sequence>
<feature type="chain" id="PRO_5015348522" description="4Fe-4S ferredoxin-type domain-containing protein" evidence="3">
    <location>
        <begin position="22"/>
        <end position="167"/>
    </location>
</feature>
<evidence type="ECO:0000256" key="2">
    <source>
        <dbReference type="ARBA" id="ARBA00022729"/>
    </source>
</evidence>
<dbReference type="Proteomes" id="UP000244005">
    <property type="component" value="Unassembled WGS sequence"/>
</dbReference>
<dbReference type="OMA" id="CCSSTCV"/>
<comment type="similarity">
    <text evidence="1">Belongs to the STIG1 family.</text>
</comment>
<organism evidence="4 5">
    <name type="scientific">Marchantia polymorpha</name>
    <name type="common">Common liverwort</name>
    <name type="synonym">Marchantia aquatica</name>
    <dbReference type="NCBI Taxonomy" id="3197"/>
    <lineage>
        <taxon>Eukaryota</taxon>
        <taxon>Viridiplantae</taxon>
        <taxon>Streptophyta</taxon>
        <taxon>Embryophyta</taxon>
        <taxon>Marchantiophyta</taxon>
        <taxon>Marchantiopsida</taxon>
        <taxon>Marchantiidae</taxon>
        <taxon>Marchantiales</taxon>
        <taxon>Marchantiaceae</taxon>
        <taxon>Marchantia</taxon>
    </lineage>
</organism>
<dbReference type="AlphaFoldDB" id="A0A2R6XUL1"/>
<dbReference type="PANTHER" id="PTHR33227">
    <property type="entry name" value="STIGMA-SPECIFIC STIG1-LIKE PROTEIN 3"/>
    <property type="match status" value="1"/>
</dbReference>
<evidence type="ECO:0008006" key="6">
    <source>
        <dbReference type="Google" id="ProtNLM"/>
    </source>
</evidence>
<proteinExistence type="inferred from homology"/>
<keyword evidence="2 3" id="KW-0732">Signal</keyword>